<gene>
    <name evidence="2" type="ORF">DNFV4_02909</name>
</gene>
<keyword evidence="3" id="KW-1185">Reference proteome</keyword>
<evidence type="ECO:0000313" key="3">
    <source>
        <dbReference type="Proteomes" id="UP001179121"/>
    </source>
</evidence>
<sequence length="479" mass="52640">MTRRSPTMWGVLAGSLVFLLGLTSSPAGAPLAIPKPTDPLLPPPPPPAIEPSVVNLAVSASLQHVAQAVQASFPIHHQHEEEWLPGKRLLEGAPFEYRYYLWRGPAQFTLTGNQLVTEFPDVRYRVAARMAQADGQPRIGTCGYGDQWPRRLRLTATSLLTWTESWRLHTTTTFRPPALADDCRLTPLIADVGPLLAAGLNERLPPFAAAIDRTVAEQAEAKQRAEMIWQRLQDPVELKRGMWLAYRPTLARAGPIAADGEATLRSIVSLAFHPLVTLGAKPVLSPTPLPPLQLGQPAAAEGFHLGIPMLVSYEELNRRLAPQVMGEEIRPPVGAPIKVTGLQVYGSGDRLIAAVTVTGGVNGTLYLAGRPSLAPVTQALEFRGFDFTMETRNVLAKATDRMMHDAILEKVLPETTIDLRDRFEDLRNRIERQFTRELVPDTWLEGSVTQLVSRGIYPTEQGLEIHLVVDGNLKLTVVK</sequence>
<evidence type="ECO:0000256" key="1">
    <source>
        <dbReference type="SAM" id="SignalP"/>
    </source>
</evidence>
<keyword evidence="1" id="KW-0732">Signal</keyword>
<dbReference type="InterPro" id="IPR025515">
    <property type="entry name" value="DUF4403"/>
</dbReference>
<dbReference type="KEGG" id="nti:DNFV4_02909"/>
<proteinExistence type="predicted"/>
<dbReference type="Proteomes" id="UP001179121">
    <property type="component" value="Chromosome"/>
</dbReference>
<feature type="signal peptide" evidence="1">
    <location>
        <begin position="1"/>
        <end position="29"/>
    </location>
</feature>
<accession>A0AA86TD86</accession>
<organism evidence="2 3">
    <name type="scientific">Nitrospira tepida</name>
    <dbReference type="NCBI Taxonomy" id="2973512"/>
    <lineage>
        <taxon>Bacteria</taxon>
        <taxon>Pseudomonadati</taxon>
        <taxon>Nitrospirota</taxon>
        <taxon>Nitrospiria</taxon>
        <taxon>Nitrospirales</taxon>
        <taxon>Nitrospiraceae</taxon>
        <taxon>Nitrospira</taxon>
    </lineage>
</organism>
<dbReference type="AlphaFoldDB" id="A0AA86TD86"/>
<evidence type="ECO:0008006" key="4">
    <source>
        <dbReference type="Google" id="ProtNLM"/>
    </source>
</evidence>
<dbReference type="EMBL" id="OX365700">
    <property type="protein sequence ID" value="CAI4032479.1"/>
    <property type="molecule type" value="Genomic_DNA"/>
</dbReference>
<dbReference type="RefSeq" id="WP_289269202.1">
    <property type="nucleotide sequence ID" value="NZ_OX365700.1"/>
</dbReference>
<evidence type="ECO:0000313" key="2">
    <source>
        <dbReference type="EMBL" id="CAI4032479.1"/>
    </source>
</evidence>
<feature type="chain" id="PRO_5041716735" description="DUF4403 family protein" evidence="1">
    <location>
        <begin position="30"/>
        <end position="479"/>
    </location>
</feature>
<dbReference type="Pfam" id="PF14356">
    <property type="entry name" value="DUF4403"/>
    <property type="match status" value="1"/>
</dbReference>
<protein>
    <recommendedName>
        <fullName evidence="4">DUF4403 family protein</fullName>
    </recommendedName>
</protein>
<name>A0AA86TD86_9BACT</name>
<reference evidence="2" key="1">
    <citation type="submission" date="2022-10" db="EMBL/GenBank/DDBJ databases">
        <authorList>
            <person name="Koch H."/>
        </authorList>
    </citation>
    <scope>NUCLEOTIDE SEQUENCE</scope>
    <source>
        <strain evidence="2">DNF</strain>
    </source>
</reference>